<feature type="coiled-coil region" evidence="1">
    <location>
        <begin position="58"/>
        <end position="115"/>
    </location>
</feature>
<feature type="region of interest" description="Disordered" evidence="2">
    <location>
        <begin position="180"/>
        <end position="207"/>
    </location>
</feature>
<dbReference type="EMBL" id="SNAA01000002">
    <property type="protein sequence ID" value="TDL83557.1"/>
    <property type="molecule type" value="Genomic_DNA"/>
</dbReference>
<keyword evidence="1" id="KW-0175">Coiled coil</keyword>
<keyword evidence="5" id="KW-1185">Reference proteome</keyword>
<reference evidence="4 5" key="1">
    <citation type="submission" date="2019-03" db="EMBL/GenBank/DDBJ databases">
        <title>Primorskyibacter sp. SS33 isolated from sediments.</title>
        <authorList>
            <person name="Xunke S."/>
        </authorList>
    </citation>
    <scope>NUCLEOTIDE SEQUENCE [LARGE SCALE GENOMIC DNA]</scope>
    <source>
        <strain evidence="4 5">SS33</strain>
    </source>
</reference>
<comment type="caution">
    <text evidence="4">The sequence shown here is derived from an EMBL/GenBank/DDBJ whole genome shotgun (WGS) entry which is preliminary data.</text>
</comment>
<organism evidence="4 5">
    <name type="scientific">Palleronia sediminis</name>
    <dbReference type="NCBI Taxonomy" id="2547833"/>
    <lineage>
        <taxon>Bacteria</taxon>
        <taxon>Pseudomonadati</taxon>
        <taxon>Pseudomonadota</taxon>
        <taxon>Alphaproteobacteria</taxon>
        <taxon>Rhodobacterales</taxon>
        <taxon>Roseobacteraceae</taxon>
        <taxon>Palleronia</taxon>
    </lineage>
</organism>
<evidence type="ECO:0000256" key="1">
    <source>
        <dbReference type="SAM" id="Coils"/>
    </source>
</evidence>
<dbReference type="InterPro" id="IPR024930">
    <property type="entry name" value="Skp_dom_sf"/>
</dbReference>
<evidence type="ECO:0000313" key="4">
    <source>
        <dbReference type="EMBL" id="TDL83557.1"/>
    </source>
</evidence>
<feature type="signal peptide" evidence="3">
    <location>
        <begin position="1"/>
        <end position="24"/>
    </location>
</feature>
<feature type="compositionally biased region" description="Acidic residues" evidence="2">
    <location>
        <begin position="189"/>
        <end position="200"/>
    </location>
</feature>
<gene>
    <name evidence="4" type="ORF">E2L08_02625</name>
</gene>
<keyword evidence="3" id="KW-0732">Signal</keyword>
<dbReference type="AlphaFoldDB" id="A0A4R6AJ84"/>
<accession>A0A4R6AJ84</accession>
<evidence type="ECO:0000313" key="5">
    <source>
        <dbReference type="Proteomes" id="UP000295701"/>
    </source>
</evidence>
<dbReference type="OrthoDB" id="7868372at2"/>
<sequence>MSRSRLPSRRTAILGAVVSLALWAAPAAGQSFGQGVNPVVVVDQERLFQESAFGAAALDEIERQSEALAAENRRIEAELTEDERDLTEQRATLPMDEFRAKANAFDQRVQRLRDEQDVKTAALTRLRDAARQGFFRQAAPVLSDLMAELGATVLLDSREVLAVAGGGDITDLAIARVDAAIPPMPAPQGDDDPVPGDDGPEGNADRP</sequence>
<dbReference type="RefSeq" id="WP_133395510.1">
    <property type="nucleotide sequence ID" value="NZ_SNAA01000002.1"/>
</dbReference>
<protein>
    <submittedName>
        <fullName evidence="4">OmpH family outer membrane protein</fullName>
    </submittedName>
</protein>
<dbReference type="Gene3D" id="3.30.910.20">
    <property type="entry name" value="Skp domain"/>
    <property type="match status" value="1"/>
</dbReference>
<proteinExistence type="predicted"/>
<dbReference type="InterPro" id="IPR005632">
    <property type="entry name" value="Chaperone_Skp"/>
</dbReference>
<dbReference type="GO" id="GO:0051082">
    <property type="term" value="F:unfolded protein binding"/>
    <property type="evidence" value="ECO:0007669"/>
    <property type="project" value="InterPro"/>
</dbReference>
<evidence type="ECO:0000256" key="2">
    <source>
        <dbReference type="SAM" id="MobiDB-lite"/>
    </source>
</evidence>
<evidence type="ECO:0000256" key="3">
    <source>
        <dbReference type="SAM" id="SignalP"/>
    </source>
</evidence>
<dbReference type="Pfam" id="PF03938">
    <property type="entry name" value="OmpH"/>
    <property type="match status" value="1"/>
</dbReference>
<feature type="chain" id="PRO_5020530011" evidence="3">
    <location>
        <begin position="25"/>
        <end position="207"/>
    </location>
</feature>
<dbReference type="Proteomes" id="UP000295701">
    <property type="component" value="Unassembled WGS sequence"/>
</dbReference>
<name>A0A4R6AJ84_9RHOB</name>
<dbReference type="SMART" id="SM00935">
    <property type="entry name" value="OmpH"/>
    <property type="match status" value="1"/>
</dbReference>
<dbReference type="SUPFAM" id="SSF111384">
    <property type="entry name" value="OmpH-like"/>
    <property type="match status" value="1"/>
</dbReference>